<keyword evidence="5" id="KW-0998">Cell outer membrane</keyword>
<dbReference type="EMBL" id="FRBD01000012">
    <property type="protein sequence ID" value="SHK78769.1"/>
    <property type="molecule type" value="Genomic_DNA"/>
</dbReference>
<protein>
    <submittedName>
        <fullName evidence="9">Starch-binding associating with outer membrane</fullName>
    </submittedName>
</protein>
<evidence type="ECO:0000256" key="4">
    <source>
        <dbReference type="ARBA" id="ARBA00023136"/>
    </source>
</evidence>
<evidence type="ECO:0000256" key="3">
    <source>
        <dbReference type="ARBA" id="ARBA00022729"/>
    </source>
</evidence>
<organism evidence="9 10">
    <name type="scientific">Xylanibacter ruminicola</name>
    <name type="common">Prevotella ruminicola</name>
    <dbReference type="NCBI Taxonomy" id="839"/>
    <lineage>
        <taxon>Bacteria</taxon>
        <taxon>Pseudomonadati</taxon>
        <taxon>Bacteroidota</taxon>
        <taxon>Bacteroidia</taxon>
        <taxon>Bacteroidales</taxon>
        <taxon>Prevotellaceae</taxon>
        <taxon>Xylanibacter</taxon>
    </lineage>
</organism>
<feature type="domain" description="SusD-like N-terminal" evidence="8">
    <location>
        <begin position="43"/>
        <end position="231"/>
    </location>
</feature>
<evidence type="ECO:0000259" key="8">
    <source>
        <dbReference type="Pfam" id="PF14322"/>
    </source>
</evidence>
<evidence type="ECO:0000256" key="6">
    <source>
        <dbReference type="SAM" id="SignalP"/>
    </source>
</evidence>
<gene>
    <name evidence="9" type="ORF">SAMN05216463_11231</name>
</gene>
<evidence type="ECO:0000256" key="1">
    <source>
        <dbReference type="ARBA" id="ARBA00004442"/>
    </source>
</evidence>
<dbReference type="InterPro" id="IPR012944">
    <property type="entry name" value="SusD_RagB_dom"/>
</dbReference>
<dbReference type="OrthoDB" id="691231at2"/>
<evidence type="ECO:0000256" key="2">
    <source>
        <dbReference type="ARBA" id="ARBA00006275"/>
    </source>
</evidence>
<name>A0A1M6VBE1_XYLRU</name>
<evidence type="ECO:0000313" key="9">
    <source>
        <dbReference type="EMBL" id="SHK78769.1"/>
    </source>
</evidence>
<reference evidence="9 10" key="1">
    <citation type="submission" date="2016-11" db="EMBL/GenBank/DDBJ databases">
        <authorList>
            <person name="Jaros S."/>
            <person name="Januszkiewicz K."/>
            <person name="Wedrychowicz H."/>
        </authorList>
    </citation>
    <scope>NUCLEOTIDE SEQUENCE [LARGE SCALE GENOMIC DNA]</scope>
    <source>
        <strain evidence="9 10">KHT3</strain>
    </source>
</reference>
<dbReference type="AlphaFoldDB" id="A0A1M6VBE1"/>
<evidence type="ECO:0000259" key="7">
    <source>
        <dbReference type="Pfam" id="PF07980"/>
    </source>
</evidence>
<dbReference type="RefSeq" id="WP_073208558.1">
    <property type="nucleotide sequence ID" value="NZ_FRBD01000012.1"/>
</dbReference>
<dbReference type="Pfam" id="PF14322">
    <property type="entry name" value="SusD-like_3"/>
    <property type="match status" value="1"/>
</dbReference>
<feature type="signal peptide" evidence="6">
    <location>
        <begin position="1"/>
        <end position="20"/>
    </location>
</feature>
<dbReference type="Gene3D" id="1.25.40.390">
    <property type="match status" value="1"/>
</dbReference>
<dbReference type="SUPFAM" id="SSF48452">
    <property type="entry name" value="TPR-like"/>
    <property type="match status" value="1"/>
</dbReference>
<sequence>MNKIKIVLFGIAAVILTSCADLNYNEASGRDEKWTYNSPINGVKALVYDVYAQMPSEFKDNLYGNGAMIASATDESEFSLSFSPIHKYYNGGWNPSNPFPDIWDRSYRAITQIHMYLERIHKIDLSDYEYDPDYQNMVQQFEIFPYELRFLRAYFYFELVRAYGGVPLVTTTLTNEQANRVERASASEVFKFIIDELDAVAEYLPVSYNDIPGQEIGRATRGAALALKARALLYQASPLFNTSGNKALWKEAAVASKVIIDNAQRWGYKFSSYANLWGHDTFTNPEFIFVLGTQASNSFEQFNYPVGVENGNSGNCPTQALVDAYEYQADGMTFKEKHPGDVDVTDENPYEGLDPRFELTVVKNGDLWPTNTAQQIPIETYQNGFNGAPKYGATPTGYYLKKFVDGNCITTANNQTSTRHNWIVMRLAEVYLNYAEAMYNYYGDADEKGEFDMSANEAINALRNRPDIMMPEFQGSNGFEERYMRERMVELAFEGHRFWDVRRWKKGAEFFKNVDVAEFKLDGSGHLILNRVTKTRQWNEKYNLYPIPQSEIQNNSNLKQNPNW</sequence>
<dbReference type="InterPro" id="IPR033985">
    <property type="entry name" value="SusD-like_N"/>
</dbReference>
<proteinExistence type="inferred from homology"/>
<keyword evidence="4" id="KW-0472">Membrane</keyword>
<feature type="domain" description="RagB/SusD" evidence="7">
    <location>
        <begin position="293"/>
        <end position="564"/>
    </location>
</feature>
<dbReference type="GO" id="GO:0009279">
    <property type="term" value="C:cell outer membrane"/>
    <property type="evidence" value="ECO:0007669"/>
    <property type="project" value="UniProtKB-SubCell"/>
</dbReference>
<feature type="chain" id="PRO_5012951978" evidence="6">
    <location>
        <begin position="21"/>
        <end position="564"/>
    </location>
</feature>
<dbReference type="Pfam" id="PF07980">
    <property type="entry name" value="SusD_RagB"/>
    <property type="match status" value="1"/>
</dbReference>
<comment type="subcellular location">
    <subcellularLocation>
        <location evidence="1">Cell outer membrane</location>
    </subcellularLocation>
</comment>
<keyword evidence="3 6" id="KW-0732">Signal</keyword>
<comment type="similarity">
    <text evidence="2">Belongs to the SusD family.</text>
</comment>
<evidence type="ECO:0000313" key="10">
    <source>
        <dbReference type="Proteomes" id="UP000184130"/>
    </source>
</evidence>
<accession>A0A1M6VBE1</accession>
<dbReference type="Proteomes" id="UP000184130">
    <property type="component" value="Unassembled WGS sequence"/>
</dbReference>
<dbReference type="InterPro" id="IPR011990">
    <property type="entry name" value="TPR-like_helical_dom_sf"/>
</dbReference>
<dbReference type="PROSITE" id="PS51257">
    <property type="entry name" value="PROKAR_LIPOPROTEIN"/>
    <property type="match status" value="1"/>
</dbReference>
<evidence type="ECO:0000256" key="5">
    <source>
        <dbReference type="ARBA" id="ARBA00023237"/>
    </source>
</evidence>